<dbReference type="EMBL" id="VOSW01000070">
    <property type="protein sequence ID" value="KAE8756125.1"/>
    <property type="molecule type" value="Genomic_DNA"/>
</dbReference>
<sequence>MNLSVALSTLRVAALQLPPCTTDLANNEAAAFAAVRAAAAEGAQLIVLPELSMVPYFASAPGGQYRDWAEPADGPLAARCSTLAKECGVTLFVPFYEVDPATGRYHNAVLGFDANGKPLRAGPVARKLHLPVGDDPPPGYDEAAHFTPGDALHVVQVGSWRIGVLVCYDRRFPECWRALRATGADLVLVPVAGSGGDDMDFFVGELRTHARENGLAVVCANKIGDEFLDGARIDNYGESCVIAADGAMLAHRRGNEGPGIVSATLALADIAATREKLTYFDHRRVDLYDTPSF</sequence>
<dbReference type="PANTHER" id="PTHR43674">
    <property type="entry name" value="NITRILASE C965.09-RELATED"/>
    <property type="match status" value="1"/>
</dbReference>
<dbReference type="InterPro" id="IPR036526">
    <property type="entry name" value="C-N_Hydrolase_sf"/>
</dbReference>
<evidence type="ECO:0000313" key="3">
    <source>
        <dbReference type="EMBL" id="KAE8756125.1"/>
    </source>
</evidence>
<organism evidence="3 4">
    <name type="scientific">Paraburkholderia madseniana</name>
    <dbReference type="NCBI Taxonomy" id="2599607"/>
    <lineage>
        <taxon>Bacteria</taxon>
        <taxon>Pseudomonadati</taxon>
        <taxon>Pseudomonadota</taxon>
        <taxon>Betaproteobacteria</taxon>
        <taxon>Burkholderiales</taxon>
        <taxon>Burkholderiaceae</taxon>
        <taxon>Paraburkholderia</taxon>
    </lineage>
</organism>
<dbReference type="SUPFAM" id="SSF56317">
    <property type="entry name" value="Carbon-nitrogen hydrolase"/>
    <property type="match status" value="1"/>
</dbReference>
<gene>
    <name evidence="3" type="ORF">FSO04_30570</name>
</gene>
<dbReference type="Pfam" id="PF00795">
    <property type="entry name" value="CN_hydrolase"/>
    <property type="match status" value="1"/>
</dbReference>
<dbReference type="GO" id="GO:0016811">
    <property type="term" value="F:hydrolase activity, acting on carbon-nitrogen (but not peptide) bonds, in linear amides"/>
    <property type="evidence" value="ECO:0007669"/>
    <property type="project" value="TreeGrafter"/>
</dbReference>
<dbReference type="AlphaFoldDB" id="A0A6N6W670"/>
<protein>
    <recommendedName>
        <fullName evidence="2">CN hydrolase domain-containing protein</fullName>
    </recommendedName>
</protein>
<dbReference type="Gene3D" id="3.60.110.10">
    <property type="entry name" value="Carbon-nitrogen hydrolase"/>
    <property type="match status" value="1"/>
</dbReference>
<comment type="caution">
    <text evidence="3">The sequence shown here is derived from an EMBL/GenBank/DDBJ whole genome shotgun (WGS) entry which is preliminary data.</text>
</comment>
<dbReference type="InterPro" id="IPR003010">
    <property type="entry name" value="C-N_Hydrolase"/>
</dbReference>
<evidence type="ECO:0000259" key="2">
    <source>
        <dbReference type="PROSITE" id="PS50263"/>
    </source>
</evidence>
<evidence type="ECO:0000313" key="4">
    <source>
        <dbReference type="Proteomes" id="UP000463700"/>
    </source>
</evidence>
<keyword evidence="1" id="KW-0378">Hydrolase</keyword>
<dbReference type="PROSITE" id="PS50263">
    <property type="entry name" value="CN_HYDROLASE"/>
    <property type="match status" value="1"/>
</dbReference>
<accession>A0A6N6W670</accession>
<dbReference type="InterPro" id="IPR050345">
    <property type="entry name" value="Aliph_Amidase/BUP"/>
</dbReference>
<dbReference type="Proteomes" id="UP000463700">
    <property type="component" value="Unassembled WGS sequence"/>
</dbReference>
<feature type="domain" description="CN hydrolase" evidence="2">
    <location>
        <begin position="10"/>
        <end position="267"/>
    </location>
</feature>
<reference evidence="3 4" key="1">
    <citation type="journal article" date="2020" name="Int. J. Syst. Evol. Microbiol.">
        <title>Paraburkholderia madseniana sp. nov., a phenolic acid-degrading bacterium isolated from acidic forest soil.</title>
        <authorList>
            <person name="Wilhelm R.C."/>
            <person name="Murphy S.J.L."/>
            <person name="Feriancek N.M."/>
            <person name="Karasz D.C."/>
            <person name="DeRito C.M."/>
            <person name="Newman J.D."/>
            <person name="Buckley D.H."/>
        </authorList>
    </citation>
    <scope>NUCLEOTIDE SEQUENCE [LARGE SCALE GENOMIC DNA]</scope>
    <source>
        <strain evidence="3 4">RP11</strain>
    </source>
</reference>
<dbReference type="OrthoDB" id="9803803at2"/>
<proteinExistence type="predicted"/>
<name>A0A6N6W670_9BURK</name>
<evidence type="ECO:0000256" key="1">
    <source>
        <dbReference type="ARBA" id="ARBA00022801"/>
    </source>
</evidence>
<dbReference type="RefSeq" id="WP_154565343.1">
    <property type="nucleotide sequence ID" value="NZ_JAMXWG010000010.1"/>
</dbReference>
<dbReference type="PANTHER" id="PTHR43674:SF16">
    <property type="entry name" value="CARBON-NITROGEN FAMILY, PUTATIVE (AFU_ORTHOLOGUE AFUA_5G02350)-RELATED"/>
    <property type="match status" value="1"/>
</dbReference>